<dbReference type="Proteomes" id="UP001527925">
    <property type="component" value="Unassembled WGS sequence"/>
</dbReference>
<evidence type="ECO:0000256" key="3">
    <source>
        <dbReference type="ARBA" id="ARBA00022771"/>
    </source>
</evidence>
<feature type="domain" description="C2H2-type" evidence="7">
    <location>
        <begin position="266"/>
        <end position="295"/>
    </location>
</feature>
<evidence type="ECO:0000313" key="9">
    <source>
        <dbReference type="Proteomes" id="UP001527925"/>
    </source>
</evidence>
<dbReference type="PANTHER" id="PTHR19818:SF139">
    <property type="entry name" value="PAIR-RULE PROTEIN ODD-PAIRED"/>
    <property type="match status" value="1"/>
</dbReference>
<keyword evidence="4" id="KW-0862">Zinc</keyword>
<accession>A0ABR4NEE5</accession>
<dbReference type="InterPro" id="IPR036236">
    <property type="entry name" value="Znf_C2H2_sf"/>
</dbReference>
<keyword evidence="2" id="KW-0677">Repeat</keyword>
<dbReference type="SMART" id="SM00355">
    <property type="entry name" value="ZnF_C2H2"/>
    <property type="match status" value="3"/>
</dbReference>
<feature type="region of interest" description="Disordered" evidence="6">
    <location>
        <begin position="360"/>
        <end position="445"/>
    </location>
</feature>
<feature type="compositionally biased region" description="Polar residues" evidence="6">
    <location>
        <begin position="360"/>
        <end position="388"/>
    </location>
</feature>
<keyword evidence="1" id="KW-0479">Metal-binding</keyword>
<evidence type="ECO:0000256" key="2">
    <source>
        <dbReference type="ARBA" id="ARBA00022737"/>
    </source>
</evidence>
<dbReference type="Pfam" id="PF00096">
    <property type="entry name" value="zf-C2H2"/>
    <property type="match status" value="2"/>
</dbReference>
<dbReference type="SUPFAM" id="SSF57667">
    <property type="entry name" value="beta-beta-alpha zinc fingers"/>
    <property type="match status" value="2"/>
</dbReference>
<feature type="domain" description="C2H2-type" evidence="7">
    <location>
        <begin position="296"/>
        <end position="326"/>
    </location>
</feature>
<organism evidence="8 9">
    <name type="scientific">Polyrhizophydium stewartii</name>
    <dbReference type="NCBI Taxonomy" id="2732419"/>
    <lineage>
        <taxon>Eukaryota</taxon>
        <taxon>Fungi</taxon>
        <taxon>Fungi incertae sedis</taxon>
        <taxon>Chytridiomycota</taxon>
        <taxon>Chytridiomycota incertae sedis</taxon>
        <taxon>Chytridiomycetes</taxon>
        <taxon>Rhizophydiales</taxon>
        <taxon>Rhizophydiales incertae sedis</taxon>
        <taxon>Polyrhizophydium</taxon>
    </lineage>
</organism>
<dbReference type="EMBL" id="JADGIZ020000008">
    <property type="protein sequence ID" value="KAL2917904.1"/>
    <property type="molecule type" value="Genomic_DNA"/>
</dbReference>
<dbReference type="InterPro" id="IPR013087">
    <property type="entry name" value="Znf_C2H2_type"/>
</dbReference>
<sequence length="645" mass="65799">MALPVAASPASLAPLAAAHAAHAAFPHALDPAVLAAAAARAPSPWLLSNPTSPVPSSTSGNSGASDTQGALSALSAAYAAAAAAAAAHAAAHAAGSAPPSTAGTSPATSSFIFSASQPLFEPLRRLSTVGSEDPSGTALAAAALAPLASLHVPSVPTVTPPSPTIPAGALMPPAAPTHIRRASTGSSPALAPRPGAAAADAAARQSAAPALPKLSRAASIHSQKSDAADGTKDRPHRCPFDGCDMTFTRLYNLKSHMVTHTKEKPFVCPLNCGVAFGRRHDLQRHLRTLHAPDRPYHCPFENCSQAFRRINAFQKHLVEVHPAAADQHDAILKSAVEQADRSAADVKIADALALVTDATQDQDSDSVFSGPSSLGTESLLSPGLTSPVRTGFPASARTSDRPAGRSRTVGPGPRSADRLRRVHTVAGSNPASSSQPPSDPAAVQPGALPAQNQIAITIVDDQNVSIELPDFDDHSASANFGTPLRLSSTSSSGSAVPHSPSFFADLAALYQQAAQPQLGVARHRRALSDSGIPPMPDSLNYFGSASAAMGAGGLVGMPSPAQQAPATFVLSQDPAASLSAFVQQQYGSLDQKQMLLPQVDTSGGQQRQPSLFYGSSSLLGYPTVFSPNPMPSTPGPNEDNQDAAA</sequence>
<evidence type="ECO:0000259" key="7">
    <source>
        <dbReference type="PROSITE" id="PS50157"/>
    </source>
</evidence>
<dbReference type="PANTHER" id="PTHR19818">
    <property type="entry name" value="ZINC FINGER PROTEIN ZIC AND GLI"/>
    <property type="match status" value="1"/>
</dbReference>
<dbReference type="Gene3D" id="3.30.160.60">
    <property type="entry name" value="Classic Zinc Finger"/>
    <property type="match status" value="3"/>
</dbReference>
<gene>
    <name evidence="8" type="ORF">HK105_202317</name>
</gene>
<evidence type="ECO:0000313" key="8">
    <source>
        <dbReference type="EMBL" id="KAL2917904.1"/>
    </source>
</evidence>
<dbReference type="PROSITE" id="PS00028">
    <property type="entry name" value="ZINC_FINGER_C2H2_1"/>
    <property type="match status" value="3"/>
</dbReference>
<evidence type="ECO:0000256" key="4">
    <source>
        <dbReference type="ARBA" id="ARBA00022833"/>
    </source>
</evidence>
<name>A0ABR4NEE5_9FUNG</name>
<reference evidence="8 9" key="1">
    <citation type="submission" date="2023-09" db="EMBL/GenBank/DDBJ databases">
        <title>Pangenome analysis of Batrachochytrium dendrobatidis and related Chytrids.</title>
        <authorList>
            <person name="Yacoub M.N."/>
            <person name="Stajich J.E."/>
            <person name="James T.Y."/>
        </authorList>
    </citation>
    <scope>NUCLEOTIDE SEQUENCE [LARGE SCALE GENOMIC DNA]</scope>
    <source>
        <strain evidence="8 9">JEL0888</strain>
    </source>
</reference>
<feature type="domain" description="C2H2-type" evidence="7">
    <location>
        <begin position="236"/>
        <end position="265"/>
    </location>
</feature>
<comment type="caution">
    <text evidence="8">The sequence shown here is derived from an EMBL/GenBank/DDBJ whole genome shotgun (WGS) entry which is preliminary data.</text>
</comment>
<evidence type="ECO:0000256" key="5">
    <source>
        <dbReference type="PROSITE-ProRule" id="PRU00042"/>
    </source>
</evidence>
<dbReference type="InterPro" id="IPR050329">
    <property type="entry name" value="GLI_C2H2-zinc-finger"/>
</dbReference>
<protein>
    <recommendedName>
        <fullName evidence="7">C2H2-type domain-containing protein</fullName>
    </recommendedName>
</protein>
<feature type="compositionally biased region" description="Basic and acidic residues" evidence="6">
    <location>
        <begin position="223"/>
        <end position="235"/>
    </location>
</feature>
<proteinExistence type="predicted"/>
<feature type="region of interest" description="Disordered" evidence="6">
    <location>
        <begin position="179"/>
        <end position="235"/>
    </location>
</feature>
<feature type="region of interest" description="Disordered" evidence="6">
    <location>
        <begin position="623"/>
        <end position="645"/>
    </location>
</feature>
<feature type="compositionally biased region" description="Low complexity" evidence="6">
    <location>
        <begin position="426"/>
        <end position="442"/>
    </location>
</feature>
<feature type="compositionally biased region" description="Low complexity" evidence="6">
    <location>
        <begin position="185"/>
        <end position="212"/>
    </location>
</feature>
<evidence type="ECO:0000256" key="1">
    <source>
        <dbReference type="ARBA" id="ARBA00022723"/>
    </source>
</evidence>
<dbReference type="PROSITE" id="PS50157">
    <property type="entry name" value="ZINC_FINGER_C2H2_2"/>
    <property type="match status" value="3"/>
</dbReference>
<keyword evidence="3 5" id="KW-0863">Zinc-finger</keyword>
<evidence type="ECO:0000256" key="6">
    <source>
        <dbReference type="SAM" id="MobiDB-lite"/>
    </source>
</evidence>
<keyword evidence="9" id="KW-1185">Reference proteome</keyword>